<dbReference type="InterPro" id="IPR007159">
    <property type="entry name" value="SpoVT-AbrB_dom"/>
</dbReference>
<gene>
    <name evidence="4" type="ORF">CATMQ487_02500</name>
</gene>
<dbReference type="RefSeq" id="WP_251971576.1">
    <property type="nucleotide sequence ID" value="NZ_AP025730.1"/>
</dbReference>
<evidence type="ECO:0000313" key="5">
    <source>
        <dbReference type="Proteomes" id="UP001057498"/>
    </source>
</evidence>
<dbReference type="SUPFAM" id="SSF89447">
    <property type="entry name" value="AbrB/MazE/MraZ-like"/>
    <property type="match status" value="1"/>
</dbReference>
<evidence type="ECO:0000259" key="3">
    <source>
        <dbReference type="PROSITE" id="PS51740"/>
    </source>
</evidence>
<keyword evidence="1" id="KW-0238">DNA-binding</keyword>
<accession>A0ABN6PI47</accession>
<protein>
    <recommendedName>
        <fullName evidence="3">SpoVT-AbrB domain-containing protein</fullName>
    </recommendedName>
</protein>
<evidence type="ECO:0000256" key="2">
    <source>
        <dbReference type="SAM" id="MobiDB-lite"/>
    </source>
</evidence>
<sequence>MDTAKIFQTGRSQAVRLPKAYRFQSDEVWIRRTPEGVLLIPKTGQKLGDALAAAFDAWPVDDDGSFSRPDQGDLERGSDLFEGST</sequence>
<name>A0ABN6PI47_9BURK</name>
<dbReference type="InterPro" id="IPR037914">
    <property type="entry name" value="SpoVT-AbrB_sf"/>
</dbReference>
<dbReference type="EMBL" id="AP025730">
    <property type="protein sequence ID" value="BDI03280.1"/>
    <property type="molecule type" value="Genomic_DNA"/>
</dbReference>
<dbReference type="Gene3D" id="2.10.260.10">
    <property type="match status" value="1"/>
</dbReference>
<keyword evidence="5" id="KW-1185">Reference proteome</keyword>
<feature type="compositionally biased region" description="Basic and acidic residues" evidence="2">
    <location>
        <begin position="70"/>
        <end position="79"/>
    </location>
</feature>
<proteinExistence type="predicted"/>
<feature type="region of interest" description="Disordered" evidence="2">
    <location>
        <begin position="61"/>
        <end position="85"/>
    </location>
</feature>
<organism evidence="4 5">
    <name type="scientific">Sphaerotilus microaerophilus</name>
    <dbReference type="NCBI Taxonomy" id="2914710"/>
    <lineage>
        <taxon>Bacteria</taxon>
        <taxon>Pseudomonadati</taxon>
        <taxon>Pseudomonadota</taxon>
        <taxon>Betaproteobacteria</taxon>
        <taxon>Burkholderiales</taxon>
        <taxon>Sphaerotilaceae</taxon>
        <taxon>Sphaerotilus</taxon>
    </lineage>
</organism>
<evidence type="ECO:0000256" key="1">
    <source>
        <dbReference type="PROSITE-ProRule" id="PRU01076"/>
    </source>
</evidence>
<reference evidence="4" key="1">
    <citation type="submission" date="2022-04" db="EMBL/GenBank/DDBJ databases">
        <title>Whole genome sequence of Sphaerotilus sp. FB-5.</title>
        <authorList>
            <person name="Takeda M."/>
            <person name="Narihara S."/>
            <person name="Akimoto M."/>
            <person name="Akimoto R."/>
            <person name="Nishiyashiki S."/>
            <person name="Murakami T."/>
        </authorList>
    </citation>
    <scope>NUCLEOTIDE SEQUENCE</scope>
    <source>
        <strain evidence="4">FB-5</strain>
    </source>
</reference>
<feature type="domain" description="SpoVT-AbrB" evidence="3">
    <location>
        <begin position="4"/>
        <end position="45"/>
    </location>
</feature>
<dbReference type="Pfam" id="PF04014">
    <property type="entry name" value="MazE_antitoxin"/>
    <property type="match status" value="1"/>
</dbReference>
<evidence type="ECO:0000313" key="4">
    <source>
        <dbReference type="EMBL" id="BDI03280.1"/>
    </source>
</evidence>
<dbReference type="PROSITE" id="PS51740">
    <property type="entry name" value="SPOVT_ABRB"/>
    <property type="match status" value="1"/>
</dbReference>
<dbReference type="Proteomes" id="UP001057498">
    <property type="component" value="Chromosome"/>
</dbReference>